<dbReference type="PROSITE" id="PS51197">
    <property type="entry name" value="HTH_RRF2_2"/>
    <property type="match status" value="1"/>
</dbReference>
<dbReference type="GO" id="GO:0003700">
    <property type="term" value="F:DNA-binding transcription factor activity"/>
    <property type="evidence" value="ECO:0007669"/>
    <property type="project" value="TreeGrafter"/>
</dbReference>
<evidence type="ECO:0000256" key="1">
    <source>
        <dbReference type="ARBA" id="ARBA00023125"/>
    </source>
</evidence>
<evidence type="ECO:0000313" key="2">
    <source>
        <dbReference type="EMBL" id="RKN40414.1"/>
    </source>
</evidence>
<dbReference type="AlphaFoldDB" id="A0A3A9YXN9"/>
<dbReference type="SUPFAM" id="SSF46785">
    <property type="entry name" value="Winged helix' DNA-binding domain"/>
    <property type="match status" value="1"/>
</dbReference>
<dbReference type="PANTHER" id="PTHR33221:SF5">
    <property type="entry name" value="HTH-TYPE TRANSCRIPTIONAL REGULATOR ISCR"/>
    <property type="match status" value="1"/>
</dbReference>
<dbReference type="InterPro" id="IPR030489">
    <property type="entry name" value="TR_Rrf2-type_CS"/>
</dbReference>
<dbReference type="GO" id="GO:0003677">
    <property type="term" value="F:DNA binding"/>
    <property type="evidence" value="ECO:0007669"/>
    <property type="project" value="UniProtKB-KW"/>
</dbReference>
<organism evidence="2 3">
    <name type="scientific">Streptomyces hoynatensis</name>
    <dbReference type="NCBI Taxonomy" id="1141874"/>
    <lineage>
        <taxon>Bacteria</taxon>
        <taxon>Bacillati</taxon>
        <taxon>Actinomycetota</taxon>
        <taxon>Actinomycetes</taxon>
        <taxon>Kitasatosporales</taxon>
        <taxon>Streptomycetaceae</taxon>
        <taxon>Streptomyces</taxon>
    </lineage>
</organism>
<dbReference type="OrthoDB" id="9808360at2"/>
<dbReference type="InterPro" id="IPR036390">
    <property type="entry name" value="WH_DNA-bd_sf"/>
</dbReference>
<dbReference type="PROSITE" id="PS01332">
    <property type="entry name" value="HTH_RRF2_1"/>
    <property type="match status" value="1"/>
</dbReference>
<dbReference type="Proteomes" id="UP000272474">
    <property type="component" value="Unassembled WGS sequence"/>
</dbReference>
<evidence type="ECO:0000313" key="3">
    <source>
        <dbReference type="Proteomes" id="UP000272474"/>
    </source>
</evidence>
<reference evidence="2 3" key="1">
    <citation type="journal article" date="2014" name="Int. J. Syst. Evol. Microbiol.">
        <title>Streptomyces hoynatensis sp. nov., isolated from deep marine sediment.</title>
        <authorList>
            <person name="Veyisoglu A."/>
            <person name="Sahin N."/>
        </authorList>
    </citation>
    <scope>NUCLEOTIDE SEQUENCE [LARGE SCALE GENOMIC DNA]</scope>
    <source>
        <strain evidence="2 3">KCTC 29097</strain>
    </source>
</reference>
<protein>
    <submittedName>
        <fullName evidence="2">Rrf2 family transcriptional regulator</fullName>
    </submittedName>
</protein>
<dbReference type="NCBIfam" id="TIGR00738">
    <property type="entry name" value="rrf2_super"/>
    <property type="match status" value="1"/>
</dbReference>
<comment type="caution">
    <text evidence="2">The sequence shown here is derived from an EMBL/GenBank/DDBJ whole genome shotgun (WGS) entry which is preliminary data.</text>
</comment>
<dbReference type="InterPro" id="IPR000944">
    <property type="entry name" value="Tscrpt_reg_Rrf2"/>
</dbReference>
<dbReference type="PANTHER" id="PTHR33221">
    <property type="entry name" value="WINGED HELIX-TURN-HELIX TRANSCRIPTIONAL REGULATOR, RRF2 FAMILY"/>
    <property type="match status" value="1"/>
</dbReference>
<dbReference type="EMBL" id="RBAL01000010">
    <property type="protein sequence ID" value="RKN40414.1"/>
    <property type="molecule type" value="Genomic_DNA"/>
</dbReference>
<proteinExistence type="predicted"/>
<sequence length="149" mass="15554">MQISAKADYAVRALVELAADTGRPLTCESIAAAQGIPFRFLKSVFRELRAAGLVRSRRGCEGGYRLGRDAGDITVAEVTAAVDGRFMSLRGEPLGELAYPGAARELPALWRAMEAAARDLLGAVTIGELAGAAGGGRRREGALDPVPSA</sequence>
<keyword evidence="1" id="KW-0238">DNA-binding</keyword>
<keyword evidence="3" id="KW-1185">Reference proteome</keyword>
<dbReference type="Pfam" id="PF02082">
    <property type="entry name" value="Rrf2"/>
    <property type="match status" value="1"/>
</dbReference>
<dbReference type="Gene3D" id="1.10.10.10">
    <property type="entry name" value="Winged helix-like DNA-binding domain superfamily/Winged helix DNA-binding domain"/>
    <property type="match status" value="1"/>
</dbReference>
<name>A0A3A9YXN9_9ACTN</name>
<dbReference type="RefSeq" id="WP_120681089.1">
    <property type="nucleotide sequence ID" value="NZ_RBAL01000010.1"/>
</dbReference>
<dbReference type="InterPro" id="IPR036388">
    <property type="entry name" value="WH-like_DNA-bd_sf"/>
</dbReference>
<dbReference type="GO" id="GO:0005829">
    <property type="term" value="C:cytosol"/>
    <property type="evidence" value="ECO:0007669"/>
    <property type="project" value="TreeGrafter"/>
</dbReference>
<accession>A0A3A9YXN9</accession>
<gene>
    <name evidence="2" type="ORF">D7294_18365</name>
</gene>